<dbReference type="PANTHER" id="PTHR37308">
    <property type="entry name" value="INTEGRAL MEMBRANE PROTEIN"/>
    <property type="match status" value="1"/>
</dbReference>
<accession>A0A9X1KZ83</accession>
<dbReference type="PANTHER" id="PTHR37308:SF1">
    <property type="entry name" value="POLYPRENYL-PHOSPHATE TRANSPORTER"/>
    <property type="match status" value="1"/>
</dbReference>
<feature type="transmembrane region" description="Helical" evidence="1">
    <location>
        <begin position="194"/>
        <end position="215"/>
    </location>
</feature>
<dbReference type="InterPro" id="IPR007163">
    <property type="entry name" value="VCA0040-like"/>
</dbReference>
<evidence type="ECO:0000313" key="3">
    <source>
        <dbReference type="Proteomes" id="UP001139409"/>
    </source>
</evidence>
<dbReference type="EMBL" id="JAIXNE010000005">
    <property type="protein sequence ID" value="MCA6077960.1"/>
    <property type="molecule type" value="Genomic_DNA"/>
</dbReference>
<reference evidence="2" key="1">
    <citation type="submission" date="2021-09" db="EMBL/GenBank/DDBJ databases">
        <title>Fulvivirga sp. isolated from coastal sediment.</title>
        <authorList>
            <person name="Yu H."/>
        </authorList>
    </citation>
    <scope>NUCLEOTIDE SEQUENCE</scope>
    <source>
        <strain evidence="2">1062</strain>
    </source>
</reference>
<keyword evidence="3" id="KW-1185">Reference proteome</keyword>
<feature type="transmembrane region" description="Helical" evidence="1">
    <location>
        <begin position="61"/>
        <end position="85"/>
    </location>
</feature>
<protein>
    <submittedName>
        <fullName evidence="2">DUF368 domain-containing protein</fullName>
    </submittedName>
</protein>
<feature type="transmembrane region" description="Helical" evidence="1">
    <location>
        <begin position="221"/>
        <end position="242"/>
    </location>
</feature>
<keyword evidence="1" id="KW-0472">Membrane</keyword>
<organism evidence="2 3">
    <name type="scientific">Fulvivirga sedimenti</name>
    <dbReference type="NCBI Taxonomy" id="2879465"/>
    <lineage>
        <taxon>Bacteria</taxon>
        <taxon>Pseudomonadati</taxon>
        <taxon>Bacteroidota</taxon>
        <taxon>Cytophagia</taxon>
        <taxon>Cytophagales</taxon>
        <taxon>Fulvivirgaceae</taxon>
        <taxon>Fulvivirga</taxon>
    </lineage>
</organism>
<dbReference type="Proteomes" id="UP001139409">
    <property type="component" value="Unassembled WGS sequence"/>
</dbReference>
<dbReference type="AlphaFoldDB" id="A0A9X1KZ83"/>
<dbReference type="Pfam" id="PF04018">
    <property type="entry name" value="VCA0040-like"/>
    <property type="match status" value="1"/>
</dbReference>
<feature type="transmembrane region" description="Helical" evidence="1">
    <location>
        <begin position="281"/>
        <end position="298"/>
    </location>
</feature>
<gene>
    <name evidence="2" type="ORF">LDX50_24000</name>
</gene>
<feature type="transmembrane region" description="Helical" evidence="1">
    <location>
        <begin position="127"/>
        <end position="145"/>
    </location>
</feature>
<sequence length="311" mass="34197">MRNTLLIFLKGMGMGGADVVPGVSGGTIALIAGIYERLLNAIRSVDMDALKLLLRFQLKELWTKIDGAFLLPLLLGILTSLLTLARLIKYLMSDHPIPLWSFFFGLILISAFWVLKEIKQWKAGTVIFLIAGVIIAFLITTLTPAETPEAYWFIFLSGAIAICAMILPGISGSFILLILGKYEYILEALNERDFVTIGIFALGCLTGLLSFSRVVSWLLRHYHNATIALLAGFMLGSLNKVWPWKTVSSFRINSAGEQVPFITKNVLPTTYAQNTGEPSEILMGIFFFALGILVVVGLERLAAYRSTPSAS</sequence>
<feature type="transmembrane region" description="Helical" evidence="1">
    <location>
        <begin position="97"/>
        <end position="115"/>
    </location>
</feature>
<evidence type="ECO:0000256" key="1">
    <source>
        <dbReference type="SAM" id="Phobius"/>
    </source>
</evidence>
<proteinExistence type="predicted"/>
<name>A0A9X1KZ83_9BACT</name>
<dbReference type="RefSeq" id="WP_225698822.1">
    <property type="nucleotide sequence ID" value="NZ_JAIXNE010000005.1"/>
</dbReference>
<feature type="transmembrane region" description="Helical" evidence="1">
    <location>
        <begin position="20"/>
        <end position="40"/>
    </location>
</feature>
<keyword evidence="1" id="KW-1133">Transmembrane helix</keyword>
<evidence type="ECO:0000313" key="2">
    <source>
        <dbReference type="EMBL" id="MCA6077960.1"/>
    </source>
</evidence>
<keyword evidence="1" id="KW-0812">Transmembrane</keyword>
<comment type="caution">
    <text evidence="2">The sequence shown here is derived from an EMBL/GenBank/DDBJ whole genome shotgun (WGS) entry which is preliminary data.</text>
</comment>
<feature type="transmembrane region" description="Helical" evidence="1">
    <location>
        <begin position="151"/>
        <end position="182"/>
    </location>
</feature>